<feature type="region of interest" description="Disordered" evidence="1">
    <location>
        <begin position="1"/>
        <end position="152"/>
    </location>
</feature>
<dbReference type="EMBL" id="VXIT01000028">
    <property type="protein sequence ID" value="KAA6406429.1"/>
    <property type="molecule type" value="Genomic_DNA"/>
</dbReference>
<feature type="compositionally biased region" description="Basic and acidic residues" evidence="1">
    <location>
        <begin position="57"/>
        <end position="73"/>
    </location>
</feature>
<sequence length="358" mass="40010">MIAYQPTGNPAAAKKLLHRRQQQLHPKPSNSSWHSVSSGSNRNSRLWMVEEAGYENPQKEMDFPSAKLADKLSRSNLRIDPYAKADLHDRYLSSEEEASPSPEDDRHSNHSNHAAADDDHDQVDDEEDDDEEETLSHKKSRTFSVQTSESDKENAIIDLFSTLPPSTPSLAIAVPILAVGRPKLIDITNLAPLHKRKRSPDSSIKPLHTAHRYSSPRNNPHHQQPPRPPTHPDHLARHPTPTTPPATPPRPLLPPSPTENPPRRSSSQKRRNSLRLQQPESWLPASPTELAPSDEATDHYFPDLELRPTPSYTDYDPYSLDPPRLVATGRGGRERGWREVAKGLSLTRRINGGVGGGR</sequence>
<dbReference type="AlphaFoldDB" id="A0A5M8PAV2"/>
<dbReference type="Proteomes" id="UP000324767">
    <property type="component" value="Unassembled WGS sequence"/>
</dbReference>
<organism evidence="2 3">
    <name type="scientific">Lasallia pustulata</name>
    <dbReference type="NCBI Taxonomy" id="136370"/>
    <lineage>
        <taxon>Eukaryota</taxon>
        <taxon>Fungi</taxon>
        <taxon>Dikarya</taxon>
        <taxon>Ascomycota</taxon>
        <taxon>Pezizomycotina</taxon>
        <taxon>Lecanoromycetes</taxon>
        <taxon>OSLEUM clade</taxon>
        <taxon>Umbilicariomycetidae</taxon>
        <taxon>Umbilicariales</taxon>
        <taxon>Umbilicariaceae</taxon>
        <taxon>Lasallia</taxon>
    </lineage>
</organism>
<reference evidence="2 3" key="1">
    <citation type="submission" date="2019-09" db="EMBL/GenBank/DDBJ databases">
        <title>The hologenome of the rock-dwelling lichen Lasallia pustulata.</title>
        <authorList>
            <person name="Greshake Tzovaras B."/>
            <person name="Segers F."/>
            <person name="Bicker A."/>
            <person name="Dal Grande F."/>
            <person name="Otte J."/>
            <person name="Hankeln T."/>
            <person name="Schmitt I."/>
            <person name="Ebersberger I."/>
        </authorList>
    </citation>
    <scope>NUCLEOTIDE SEQUENCE [LARGE SCALE GENOMIC DNA]</scope>
    <source>
        <strain evidence="2">A1-1</strain>
    </source>
</reference>
<feature type="compositionally biased region" description="Acidic residues" evidence="1">
    <location>
        <begin position="118"/>
        <end position="133"/>
    </location>
</feature>
<feature type="compositionally biased region" description="Basic and acidic residues" evidence="1">
    <location>
        <begin position="296"/>
        <end position="306"/>
    </location>
</feature>
<comment type="caution">
    <text evidence="2">The sequence shown here is derived from an EMBL/GenBank/DDBJ whole genome shotgun (WGS) entry which is preliminary data.</text>
</comment>
<accession>A0A5M8PAV2</accession>
<evidence type="ECO:0000313" key="3">
    <source>
        <dbReference type="Proteomes" id="UP000324767"/>
    </source>
</evidence>
<protein>
    <submittedName>
        <fullName evidence="2">Uncharacterized protein</fullName>
    </submittedName>
</protein>
<dbReference type="OrthoDB" id="5416476at2759"/>
<proteinExistence type="predicted"/>
<feature type="compositionally biased region" description="Low complexity" evidence="1">
    <location>
        <begin position="29"/>
        <end position="44"/>
    </location>
</feature>
<evidence type="ECO:0000313" key="2">
    <source>
        <dbReference type="EMBL" id="KAA6406429.1"/>
    </source>
</evidence>
<feature type="region of interest" description="Disordered" evidence="1">
    <location>
        <begin position="195"/>
        <end position="321"/>
    </location>
</feature>
<gene>
    <name evidence="2" type="ORF">FRX48_09780</name>
</gene>
<feature type="compositionally biased region" description="Basic and acidic residues" evidence="1">
    <location>
        <begin position="81"/>
        <end position="93"/>
    </location>
</feature>
<evidence type="ECO:0000256" key="1">
    <source>
        <dbReference type="SAM" id="MobiDB-lite"/>
    </source>
</evidence>
<feature type="compositionally biased region" description="Pro residues" evidence="1">
    <location>
        <begin position="241"/>
        <end position="260"/>
    </location>
</feature>
<name>A0A5M8PAV2_9LECA</name>